<name>A0A948X0Y7_9LACO</name>
<evidence type="ECO:0000313" key="4">
    <source>
        <dbReference type="Proteomes" id="UP000777303"/>
    </source>
</evidence>
<dbReference type="InterPro" id="IPR002104">
    <property type="entry name" value="Integrase_catalytic"/>
</dbReference>
<dbReference type="Proteomes" id="UP000777303">
    <property type="component" value="Unassembled WGS sequence"/>
</dbReference>
<gene>
    <name evidence="3" type="ORF">H9901_03810</name>
</gene>
<dbReference type="Pfam" id="PF00589">
    <property type="entry name" value="Phage_integrase"/>
    <property type="match status" value="1"/>
</dbReference>
<protein>
    <submittedName>
        <fullName evidence="3">Site-specific integrase</fullName>
    </submittedName>
</protein>
<dbReference type="InterPro" id="IPR013762">
    <property type="entry name" value="Integrase-like_cat_sf"/>
</dbReference>
<dbReference type="AlphaFoldDB" id="A0A948X0Y7"/>
<dbReference type="PROSITE" id="PS51898">
    <property type="entry name" value="TYR_RECOMBINASE"/>
    <property type="match status" value="1"/>
</dbReference>
<proteinExistence type="predicted"/>
<evidence type="ECO:0000256" key="1">
    <source>
        <dbReference type="ARBA" id="ARBA00023172"/>
    </source>
</evidence>
<reference evidence="3" key="2">
    <citation type="submission" date="2021-04" db="EMBL/GenBank/DDBJ databases">
        <authorList>
            <person name="Gilroy R."/>
        </authorList>
    </citation>
    <scope>NUCLEOTIDE SEQUENCE</scope>
    <source>
        <strain evidence="3">F6-6636</strain>
    </source>
</reference>
<evidence type="ECO:0000313" key="3">
    <source>
        <dbReference type="EMBL" id="MBU3851806.1"/>
    </source>
</evidence>
<evidence type="ECO:0000259" key="2">
    <source>
        <dbReference type="PROSITE" id="PS51898"/>
    </source>
</evidence>
<feature type="domain" description="Tyr recombinase" evidence="2">
    <location>
        <begin position="7"/>
        <end position="190"/>
    </location>
</feature>
<dbReference type="PANTHER" id="PTHR30349">
    <property type="entry name" value="PHAGE INTEGRASE-RELATED"/>
    <property type="match status" value="1"/>
</dbReference>
<sequence length="195" mass="23106">MQQIVLPIKDDQTLHRVQQTLLSWFRAGRRNYTIFQVGKATMLRVSDVLALHYHDVFTTDDQVRFHAYIHDRKTGKPNTLYLKPVVSELLTYQQWLHDRHIISPWLFPSMRHYDRHITEKQYYKVMAKVGELLHLEYLGTHTMRKTGAYRVYTQTNYNIGLVMKLLNHSSEAMTLAYLGLDQEAREHTLDQIDFG</sequence>
<dbReference type="Gene3D" id="1.10.443.10">
    <property type="entry name" value="Intergrase catalytic core"/>
    <property type="match status" value="1"/>
</dbReference>
<dbReference type="GO" id="GO:0006310">
    <property type="term" value="P:DNA recombination"/>
    <property type="evidence" value="ECO:0007669"/>
    <property type="project" value="UniProtKB-KW"/>
</dbReference>
<reference evidence="3" key="1">
    <citation type="journal article" date="2021" name="PeerJ">
        <title>Extensive microbial diversity within the chicken gut microbiome revealed by metagenomics and culture.</title>
        <authorList>
            <person name="Gilroy R."/>
            <person name="Ravi A."/>
            <person name="Getino M."/>
            <person name="Pursley I."/>
            <person name="Horton D.L."/>
            <person name="Alikhan N.F."/>
            <person name="Baker D."/>
            <person name="Gharbi K."/>
            <person name="Hall N."/>
            <person name="Watson M."/>
            <person name="Adriaenssens E.M."/>
            <person name="Foster-Nyarko E."/>
            <person name="Jarju S."/>
            <person name="Secka A."/>
            <person name="Antonio M."/>
            <person name="Oren A."/>
            <person name="Chaudhuri R.R."/>
            <person name="La Ragione R."/>
            <person name="Hildebrand F."/>
            <person name="Pallen M.J."/>
        </authorList>
    </citation>
    <scope>NUCLEOTIDE SEQUENCE</scope>
    <source>
        <strain evidence="3">F6-6636</strain>
    </source>
</reference>
<dbReference type="GO" id="GO:0015074">
    <property type="term" value="P:DNA integration"/>
    <property type="evidence" value="ECO:0007669"/>
    <property type="project" value="InterPro"/>
</dbReference>
<dbReference type="InterPro" id="IPR050090">
    <property type="entry name" value="Tyrosine_recombinase_XerCD"/>
</dbReference>
<dbReference type="SUPFAM" id="SSF56349">
    <property type="entry name" value="DNA breaking-rejoining enzymes"/>
    <property type="match status" value="1"/>
</dbReference>
<keyword evidence="1" id="KW-0233">DNA recombination</keyword>
<accession>A0A948X0Y7</accession>
<organism evidence="3 4">
    <name type="scientific">Candidatus Paralactobacillus gallistercoris</name>
    <dbReference type="NCBI Taxonomy" id="2838724"/>
    <lineage>
        <taxon>Bacteria</taxon>
        <taxon>Bacillati</taxon>
        <taxon>Bacillota</taxon>
        <taxon>Bacilli</taxon>
        <taxon>Lactobacillales</taxon>
        <taxon>Lactobacillaceae</taxon>
        <taxon>Lactobacillus</taxon>
    </lineage>
</organism>
<dbReference type="CDD" id="cd01192">
    <property type="entry name" value="INT_C_like_3"/>
    <property type="match status" value="1"/>
</dbReference>
<dbReference type="GO" id="GO:0003677">
    <property type="term" value="F:DNA binding"/>
    <property type="evidence" value="ECO:0007669"/>
    <property type="project" value="InterPro"/>
</dbReference>
<dbReference type="EMBL" id="JAHLFS010000050">
    <property type="protein sequence ID" value="MBU3851806.1"/>
    <property type="molecule type" value="Genomic_DNA"/>
</dbReference>
<dbReference type="PANTHER" id="PTHR30349:SF82">
    <property type="entry name" value="INTEGRASE_RECOMBINASE YOEC-RELATED"/>
    <property type="match status" value="1"/>
</dbReference>
<comment type="caution">
    <text evidence="3">The sequence shown here is derived from an EMBL/GenBank/DDBJ whole genome shotgun (WGS) entry which is preliminary data.</text>
</comment>
<dbReference type="InterPro" id="IPR011010">
    <property type="entry name" value="DNA_brk_join_enz"/>
</dbReference>